<dbReference type="InterPro" id="IPR048344">
    <property type="entry name" value="Zw10_middle"/>
</dbReference>
<accession>A0AAV0UGN1</accession>
<dbReference type="Gene3D" id="1.10.357.150">
    <property type="match status" value="1"/>
</dbReference>
<reference evidence="4" key="1">
    <citation type="submission" date="2022-12" db="EMBL/GenBank/DDBJ databases">
        <authorList>
            <person name="Webb A."/>
        </authorList>
    </citation>
    <scope>NUCLEOTIDE SEQUENCE</scope>
    <source>
        <strain evidence="4">Hp1</strain>
    </source>
</reference>
<comment type="caution">
    <text evidence="4">The sequence shown here is derived from an EMBL/GenBank/DDBJ whole genome shotgun (WGS) entry which is preliminary data.</text>
</comment>
<gene>
    <name evidence="4" type="ORF">HBR001_LOCUS6736</name>
</gene>
<dbReference type="GO" id="GO:0006888">
    <property type="term" value="P:endoplasmic reticulum to Golgi vesicle-mediated transport"/>
    <property type="evidence" value="ECO:0007669"/>
    <property type="project" value="TreeGrafter"/>
</dbReference>
<dbReference type="GO" id="GO:1990423">
    <property type="term" value="C:RZZ complex"/>
    <property type="evidence" value="ECO:0007669"/>
    <property type="project" value="TreeGrafter"/>
</dbReference>
<dbReference type="PANTHER" id="PTHR12205">
    <property type="entry name" value="CENTROMERE/KINETOCHORE PROTEIN ZW10"/>
    <property type="match status" value="1"/>
</dbReference>
<keyword evidence="5" id="KW-1185">Reference proteome</keyword>
<evidence type="ECO:0000259" key="3">
    <source>
        <dbReference type="Pfam" id="PF22766"/>
    </source>
</evidence>
<dbReference type="PANTHER" id="PTHR12205:SF0">
    <property type="entry name" value="CENTROMERE_KINETOCHORE PROTEIN ZW10 HOMOLOG"/>
    <property type="match status" value="1"/>
</dbReference>
<dbReference type="AlphaFoldDB" id="A0AAV0UGN1"/>
<feature type="domain" description="Centromere/kinetochore protein zw10 C-terminal" evidence="2">
    <location>
        <begin position="474"/>
        <end position="602"/>
    </location>
</feature>
<dbReference type="Proteomes" id="UP001162031">
    <property type="component" value="Unassembled WGS sequence"/>
</dbReference>
<evidence type="ECO:0000259" key="1">
    <source>
        <dbReference type="Pfam" id="PF20665"/>
    </source>
</evidence>
<evidence type="ECO:0000313" key="4">
    <source>
        <dbReference type="EMBL" id="CAI5736157.1"/>
    </source>
</evidence>
<feature type="domain" description="ZW10 C-terminal helical" evidence="3">
    <location>
        <begin position="626"/>
        <end position="765"/>
    </location>
</feature>
<dbReference type="Pfam" id="PF22766">
    <property type="entry name" value="ZW10_C2"/>
    <property type="match status" value="1"/>
</dbReference>
<name>A0AAV0UGN1_HYABA</name>
<dbReference type="InterPro" id="IPR055148">
    <property type="entry name" value="ZW10_C_2"/>
</dbReference>
<dbReference type="EMBL" id="CANTFL010001296">
    <property type="protein sequence ID" value="CAI5736157.1"/>
    <property type="molecule type" value="Genomic_DNA"/>
</dbReference>
<protein>
    <submittedName>
        <fullName evidence="4">Uncharacterized protein</fullName>
    </submittedName>
</protein>
<organism evidence="4 5">
    <name type="scientific">Hyaloperonospora brassicae</name>
    <name type="common">Brassica downy mildew</name>
    <name type="synonym">Peronospora brassicae</name>
    <dbReference type="NCBI Taxonomy" id="162125"/>
    <lineage>
        <taxon>Eukaryota</taxon>
        <taxon>Sar</taxon>
        <taxon>Stramenopiles</taxon>
        <taxon>Oomycota</taxon>
        <taxon>Peronosporomycetes</taxon>
        <taxon>Peronosporales</taxon>
        <taxon>Peronosporaceae</taxon>
        <taxon>Hyaloperonospora</taxon>
    </lineage>
</organism>
<evidence type="ECO:0000259" key="2">
    <source>
        <dbReference type="Pfam" id="PF20666"/>
    </source>
</evidence>
<sequence length="772" mass="85953">MTPLTRKLEETQEDIVRVRDEMLDALHAFYSSSSAISMGEAVRIAAAWSADASRATPVVEGDATEDSVIPTKVRQLNAALLAAINRLQLDNSSDMAPEAQFVMSWMHRERLEKQVQELRRRLASIERLTEIDRRLRSVNEAIEHECFAVAAEAIVEVEKMVQEITETEEGADGEGSDLKIVRAAKQQVLRQKDRLLDQLTTFFRRMVTWHNSVLHVTTELSANGLETTTKTVEERQRDYWKACKVLGILVPRLQDIAKDVSFHLIKPILQTPLGNAKSTRDDSSAMLEIVAPIVNDEDALMKSELVDVQEKCASVVKVLQFLHAELFAGTTEMMSQFGDFMWKIPGNLEAQLMNMLQGKIPHEVTALDAYREGLMTALASLETNLVAIGFSACSNSQLRGLVDELNQLHATKRRQVILSSGRALMSRAYHDSAVTKEGPDTGSLIAPMRCEKNDKESGGKGAVSSSDAVESRCFQAPACRVSICAHEVVELVHQTLNEACTSGEASAKVLYQTARDLFFLFRTVVPTLYSDAIANDPQTCMLYHNDCIYVAYHMLVIGQRYNRRLPASLNRTATMVDMVPAFREDGERALSAYTTHRINEIMSAMKQLPSFSTLDSEVDAKSVEDCLKSALDKLKEMSSFWSEGLPRSVYEKTMSRMLEPLVQHFVDGVLTQTTSVSDKAGAHLHHLLSLLVETQTFVTAPGQAGKCVPSFGRLSKLRAMLMDPLAAVRDKFDSGSLDVFSPKELASLVSSLFRESPEQYEFVQKLLMLETE</sequence>
<dbReference type="GO" id="GO:0005737">
    <property type="term" value="C:cytoplasm"/>
    <property type="evidence" value="ECO:0007669"/>
    <property type="project" value="GOC"/>
</dbReference>
<dbReference type="GO" id="GO:0007094">
    <property type="term" value="P:mitotic spindle assembly checkpoint signaling"/>
    <property type="evidence" value="ECO:0007669"/>
    <property type="project" value="TreeGrafter"/>
</dbReference>
<dbReference type="InterPro" id="IPR046362">
    <property type="entry name" value="Zw10/DSL1_C_sf"/>
</dbReference>
<proteinExistence type="predicted"/>
<dbReference type="Pfam" id="PF20666">
    <property type="entry name" value="ZW10_C"/>
    <property type="match status" value="1"/>
</dbReference>
<evidence type="ECO:0000313" key="5">
    <source>
        <dbReference type="Proteomes" id="UP001162031"/>
    </source>
</evidence>
<dbReference type="Pfam" id="PF20665">
    <property type="entry name" value="Zw10_middle"/>
    <property type="match status" value="1"/>
</dbReference>
<dbReference type="InterPro" id="IPR048343">
    <property type="entry name" value="ZW10_C"/>
</dbReference>
<feature type="domain" description="Centromere/kinetochore protein zw10 middle" evidence="1">
    <location>
        <begin position="226"/>
        <end position="425"/>
    </location>
</feature>